<proteinExistence type="predicted"/>
<dbReference type="RefSeq" id="WP_369779781.1">
    <property type="nucleotide sequence ID" value="NZ_CP165727.1"/>
</dbReference>
<feature type="transmembrane region" description="Helical" evidence="1">
    <location>
        <begin position="73"/>
        <end position="91"/>
    </location>
</feature>
<gene>
    <name evidence="2" type="ORF">AB5J51_37480</name>
</gene>
<evidence type="ECO:0000313" key="2">
    <source>
        <dbReference type="EMBL" id="XDV68225.1"/>
    </source>
</evidence>
<keyword evidence="1" id="KW-0472">Membrane</keyword>
<feature type="transmembrane region" description="Helical" evidence="1">
    <location>
        <begin position="48"/>
        <end position="67"/>
    </location>
</feature>
<keyword evidence="1" id="KW-0812">Transmembrane</keyword>
<keyword evidence="1" id="KW-1133">Transmembrane helix</keyword>
<evidence type="ECO:0000256" key="1">
    <source>
        <dbReference type="SAM" id="Phobius"/>
    </source>
</evidence>
<dbReference type="EMBL" id="CP165727">
    <property type="protein sequence ID" value="XDV68225.1"/>
    <property type="molecule type" value="Genomic_DNA"/>
</dbReference>
<accession>A0AB39YDR4</accession>
<protein>
    <submittedName>
        <fullName evidence="2">YcxB family protein</fullName>
    </submittedName>
</protein>
<reference evidence="2" key="1">
    <citation type="submission" date="2024-08" db="EMBL/GenBank/DDBJ databases">
        <authorList>
            <person name="Yu S.T."/>
        </authorList>
    </citation>
    <scope>NUCLEOTIDE SEQUENCE</scope>
    <source>
        <strain evidence="2">R33</strain>
    </source>
</reference>
<dbReference type="AlphaFoldDB" id="A0AB39YDR4"/>
<name>A0AB39YDR4_9ACTN</name>
<organism evidence="2">
    <name type="scientific">Streptomyces sp. R33</name>
    <dbReference type="NCBI Taxonomy" id="3238629"/>
    <lineage>
        <taxon>Bacteria</taxon>
        <taxon>Bacillati</taxon>
        <taxon>Actinomycetota</taxon>
        <taxon>Actinomycetes</taxon>
        <taxon>Kitasatosporales</taxon>
        <taxon>Streptomycetaceae</taxon>
        <taxon>Streptomyces</taxon>
    </lineage>
</organism>
<sequence length="182" mass="20843">MNTEQARQAENPAPVSIARFDYTPAAADYDRALWHYTLRSWPGRTRHLLPLYAAAAVAFAIRAWKWHFDQTEIVVTGTICAIAVLVVRQWFRRHRTRDQYATHAEHGVCLTTLGEDGLTTTGASGHTVTADWNSYPWWFETPDLFVLTGSMEFFFVLPKRGAACPEDLEQTRALFSQRLRRI</sequence>